<dbReference type="Proteomes" id="UP000177967">
    <property type="component" value="Unassembled WGS sequence"/>
</dbReference>
<evidence type="ECO:0000313" key="3">
    <source>
        <dbReference type="Proteomes" id="UP000177967"/>
    </source>
</evidence>
<dbReference type="EMBL" id="MHBW01000003">
    <property type="protein sequence ID" value="OGY09925.1"/>
    <property type="molecule type" value="Genomic_DNA"/>
</dbReference>
<sequence>MAIAYNYSRNFTKIAQKYSARPEVRTGVELLLTFLTISFFAVLAIRPTANTIATLVADIKTQKEIEAKLNDKIANLKKAQTVFAQESRRLALLDQAYPKGPQPDILASQLEGLAAQDNLKLETFNVGKTPLAGKVAKDQSKGAESQFELSFLVKGEYKNILTFLKDVENLRRLINITTISTAVSKKSGEEGKILLTVGAQIPYYPNTTQQK</sequence>
<protein>
    <submittedName>
        <fullName evidence="2">Uncharacterized protein</fullName>
    </submittedName>
</protein>
<dbReference type="GO" id="GO:0043683">
    <property type="term" value="P:type IV pilus assembly"/>
    <property type="evidence" value="ECO:0007669"/>
    <property type="project" value="InterPro"/>
</dbReference>
<feature type="transmembrane region" description="Helical" evidence="1">
    <location>
        <begin position="27"/>
        <end position="45"/>
    </location>
</feature>
<dbReference type="AlphaFoldDB" id="A0A1G1V3H9"/>
<organism evidence="2 3">
    <name type="scientific">Candidatus Blackburnbacteria bacterium RIFCSPHIGHO2_01_FULL_43_15b</name>
    <dbReference type="NCBI Taxonomy" id="1797513"/>
    <lineage>
        <taxon>Bacteria</taxon>
        <taxon>Candidatus Blackburniibacteriota</taxon>
    </lineage>
</organism>
<comment type="caution">
    <text evidence="2">The sequence shown here is derived from an EMBL/GenBank/DDBJ whole genome shotgun (WGS) entry which is preliminary data.</text>
</comment>
<evidence type="ECO:0000256" key="1">
    <source>
        <dbReference type="SAM" id="Phobius"/>
    </source>
</evidence>
<keyword evidence="1" id="KW-0472">Membrane</keyword>
<gene>
    <name evidence="2" type="ORF">A2782_04455</name>
</gene>
<accession>A0A1G1V3H9</accession>
<dbReference type="Pfam" id="PF04350">
    <property type="entry name" value="PilO"/>
    <property type="match status" value="1"/>
</dbReference>
<evidence type="ECO:0000313" key="2">
    <source>
        <dbReference type="EMBL" id="OGY09925.1"/>
    </source>
</evidence>
<reference evidence="2 3" key="1">
    <citation type="journal article" date="2016" name="Nat. Commun.">
        <title>Thousands of microbial genomes shed light on interconnected biogeochemical processes in an aquifer system.</title>
        <authorList>
            <person name="Anantharaman K."/>
            <person name="Brown C.T."/>
            <person name="Hug L.A."/>
            <person name="Sharon I."/>
            <person name="Castelle C.J."/>
            <person name="Probst A.J."/>
            <person name="Thomas B.C."/>
            <person name="Singh A."/>
            <person name="Wilkins M.J."/>
            <person name="Karaoz U."/>
            <person name="Brodie E.L."/>
            <person name="Williams K.H."/>
            <person name="Hubbard S.S."/>
            <person name="Banfield J.F."/>
        </authorList>
    </citation>
    <scope>NUCLEOTIDE SEQUENCE [LARGE SCALE GENOMIC DNA]</scope>
</reference>
<dbReference type="Gene3D" id="3.30.70.60">
    <property type="match status" value="1"/>
</dbReference>
<proteinExistence type="predicted"/>
<dbReference type="InterPro" id="IPR007445">
    <property type="entry name" value="PilO"/>
</dbReference>
<dbReference type="GO" id="GO:0043107">
    <property type="term" value="P:type IV pilus-dependent motility"/>
    <property type="evidence" value="ECO:0007669"/>
    <property type="project" value="InterPro"/>
</dbReference>
<dbReference type="InterPro" id="IPR014717">
    <property type="entry name" value="Transl_elong_EF1B/ribsomal_bS6"/>
</dbReference>
<dbReference type="STRING" id="1797513.A2782_04455"/>
<name>A0A1G1V3H9_9BACT</name>
<keyword evidence="1" id="KW-0812">Transmembrane</keyword>
<keyword evidence="1" id="KW-1133">Transmembrane helix</keyword>